<gene>
    <name evidence="2" type="ORF">HD556DRAFT_1436624</name>
</gene>
<dbReference type="OrthoDB" id="2690533at2759"/>
<keyword evidence="3" id="KW-1185">Reference proteome</keyword>
<accession>A0A9P7DZ14</accession>
<comment type="caution">
    <text evidence="2">The sequence shown here is derived from an EMBL/GenBank/DDBJ whole genome shotgun (WGS) entry which is preliminary data.</text>
</comment>
<dbReference type="GeneID" id="64599354"/>
<organism evidence="2 3">
    <name type="scientific">Suillus plorans</name>
    <dbReference type="NCBI Taxonomy" id="116603"/>
    <lineage>
        <taxon>Eukaryota</taxon>
        <taxon>Fungi</taxon>
        <taxon>Dikarya</taxon>
        <taxon>Basidiomycota</taxon>
        <taxon>Agaricomycotina</taxon>
        <taxon>Agaricomycetes</taxon>
        <taxon>Agaricomycetidae</taxon>
        <taxon>Boletales</taxon>
        <taxon>Suillineae</taxon>
        <taxon>Suillaceae</taxon>
        <taxon>Suillus</taxon>
    </lineage>
</organism>
<evidence type="ECO:0000313" key="3">
    <source>
        <dbReference type="Proteomes" id="UP000719766"/>
    </source>
</evidence>
<sequence length="238" mass="26201">MPCSSTYHPLVVSPESTPRPIGLSGLGEADLAKVEEAVKGVSTLHIGLTKMAEAQASEHTRDDTFRTPTHLCSFYPEELATRKEAHTFDQEIRAERARELRRYGHRSHNLTLDHRNSVSGPSFRSSHPNYYPRERLVHSHWPKPHTTAQVIAEVNSNAATILAPAPARIVPATDPGPDIEEIIAAAEQLDLKQASRMPDVTTKDIFSRLILIGILIVNVLTLVLLSAAFASIGPTRKN</sequence>
<name>A0A9P7DZ14_9AGAM</name>
<dbReference type="EMBL" id="JABBWE010000002">
    <property type="protein sequence ID" value="KAG1806683.1"/>
    <property type="molecule type" value="Genomic_DNA"/>
</dbReference>
<keyword evidence="1" id="KW-0812">Transmembrane</keyword>
<evidence type="ECO:0000256" key="1">
    <source>
        <dbReference type="SAM" id="Phobius"/>
    </source>
</evidence>
<proteinExistence type="predicted"/>
<reference evidence="2" key="1">
    <citation type="journal article" date="2020" name="New Phytol.">
        <title>Comparative genomics reveals dynamic genome evolution in host specialist ectomycorrhizal fungi.</title>
        <authorList>
            <person name="Lofgren L.A."/>
            <person name="Nguyen N.H."/>
            <person name="Vilgalys R."/>
            <person name="Ruytinx J."/>
            <person name="Liao H.L."/>
            <person name="Branco S."/>
            <person name="Kuo A."/>
            <person name="LaButti K."/>
            <person name="Lipzen A."/>
            <person name="Andreopoulos W."/>
            <person name="Pangilinan J."/>
            <person name="Riley R."/>
            <person name="Hundley H."/>
            <person name="Na H."/>
            <person name="Barry K."/>
            <person name="Grigoriev I.V."/>
            <person name="Stajich J.E."/>
            <person name="Kennedy P.G."/>
        </authorList>
    </citation>
    <scope>NUCLEOTIDE SEQUENCE</scope>
    <source>
        <strain evidence="2">S12</strain>
    </source>
</reference>
<dbReference type="Proteomes" id="UP000719766">
    <property type="component" value="Unassembled WGS sequence"/>
</dbReference>
<keyword evidence="1" id="KW-0472">Membrane</keyword>
<evidence type="ECO:0000313" key="2">
    <source>
        <dbReference type="EMBL" id="KAG1806683.1"/>
    </source>
</evidence>
<feature type="transmembrane region" description="Helical" evidence="1">
    <location>
        <begin position="205"/>
        <end position="232"/>
    </location>
</feature>
<keyword evidence="1" id="KW-1133">Transmembrane helix</keyword>
<dbReference type="AlphaFoldDB" id="A0A9P7DZ14"/>
<dbReference type="RefSeq" id="XP_041167154.1">
    <property type="nucleotide sequence ID" value="XM_041305590.1"/>
</dbReference>
<protein>
    <submittedName>
        <fullName evidence="2">Uncharacterized protein</fullName>
    </submittedName>
</protein>